<evidence type="ECO:0000256" key="4">
    <source>
        <dbReference type="SAM" id="MobiDB-lite"/>
    </source>
</evidence>
<reference evidence="5" key="1">
    <citation type="submission" date="2015-08" db="EMBL/GenBank/DDBJ databases">
        <authorList>
            <person name="Babu N.S."/>
            <person name="Beckwith C.J."/>
            <person name="Beseler K.G."/>
            <person name="Brison A."/>
            <person name="Carone J.V."/>
            <person name="Caskin T.P."/>
            <person name="Diamond M."/>
            <person name="Durham M.E."/>
            <person name="Foxe J.M."/>
            <person name="Go M."/>
            <person name="Henderson B.A."/>
            <person name="Jones I.B."/>
            <person name="McGettigan J.A."/>
            <person name="Micheletti S.J."/>
            <person name="Nasrallah M.E."/>
            <person name="Ortiz D."/>
            <person name="Piller C.R."/>
            <person name="Privatt S.R."/>
            <person name="Schneider S.L."/>
            <person name="Sharp S."/>
            <person name="Smith T.C."/>
            <person name="Stanton J.D."/>
            <person name="Ullery H.E."/>
            <person name="Wilson R.J."/>
            <person name="Serrano M.G."/>
            <person name="Buck G."/>
            <person name="Lee V."/>
            <person name="Wang Y."/>
            <person name="Carvalho R."/>
            <person name="Voegtly L."/>
            <person name="Shi R."/>
            <person name="Duckworth R."/>
            <person name="Johnson A."/>
            <person name="Loviza R."/>
            <person name="Walstead R."/>
            <person name="Shah Z."/>
            <person name="Kiflezghi M."/>
            <person name="Wade K."/>
            <person name="Ball S.L."/>
            <person name="Bradley K.W."/>
            <person name="Asai D.J."/>
            <person name="Bowman C.A."/>
            <person name="Russell D.A."/>
            <person name="Pope W.H."/>
            <person name="Jacobs-Sera D."/>
            <person name="Hendrix R.W."/>
            <person name="Hatfull G.F."/>
        </authorList>
    </citation>
    <scope>NUCLEOTIDE SEQUENCE</scope>
</reference>
<comment type="subcellular location">
    <subcellularLocation>
        <location evidence="1">Nucleus</location>
    </subcellularLocation>
</comment>
<dbReference type="GO" id="GO:0006368">
    <property type="term" value="P:transcription elongation by RNA polymerase II"/>
    <property type="evidence" value="ECO:0007669"/>
    <property type="project" value="InterPro"/>
</dbReference>
<name>A0A1D1ZQS8_AUXPR</name>
<dbReference type="EMBL" id="GDKF01009334">
    <property type="protein sequence ID" value="JAT69288.1"/>
    <property type="molecule type" value="Transcribed_RNA"/>
</dbReference>
<evidence type="ECO:0000256" key="1">
    <source>
        <dbReference type="ARBA" id="ARBA00004123"/>
    </source>
</evidence>
<dbReference type="InterPro" id="IPR007133">
    <property type="entry name" value="RNA_pol_II-assoc_Paf1"/>
</dbReference>
<feature type="region of interest" description="Disordered" evidence="4">
    <location>
        <begin position="138"/>
        <end position="162"/>
    </location>
</feature>
<dbReference type="GO" id="GO:0003682">
    <property type="term" value="F:chromatin binding"/>
    <property type="evidence" value="ECO:0007669"/>
    <property type="project" value="TreeGrafter"/>
</dbReference>
<dbReference type="PANTHER" id="PTHR23188:SF12">
    <property type="entry name" value="RNA POLYMERASE II-ASSOCIATED FACTOR 1 HOMOLOG"/>
    <property type="match status" value="1"/>
</dbReference>
<dbReference type="GO" id="GO:0016593">
    <property type="term" value="C:Cdc73/Paf1 complex"/>
    <property type="evidence" value="ECO:0007669"/>
    <property type="project" value="InterPro"/>
</dbReference>
<accession>A0A1D1ZQS8</accession>
<evidence type="ECO:0000256" key="2">
    <source>
        <dbReference type="ARBA" id="ARBA00007560"/>
    </source>
</evidence>
<sequence length="395" mass="42482">MPAAPPSKVPTIRLSREPNRLTRETPFNCRIQFRNDLPEIPCDPKLLLPVVNARELAAFSLTTLEKGLKRDMLFEPDLGIPLAPLSIQRYAIPEGSVPLDPADAALLETGDTANGKKGKHASASEVSWLLRTSYLTSGHGADKGSQRPDSRASRGADAAADEELGEDVAARIATIEESFAAAELPPVHATKPELTAVEVLPVLPDDSLAGRNYVLALFDTDPVADIDRLSRLEQGQLSRVKQAVQLKSFAQRKSDGQLDRFVALLVPSGTLPAGPDSGALSARQLQGDYEWVREYDSSVRYDDKQSTFLFRRTHDRVGYHDLNTKLALRKRKRGALEGESFLQPEKIVLRLPEGAGADDVVGAPASGTGSDAVGVEAPGDEAVHASDLGDVGTDA</sequence>
<evidence type="ECO:0000313" key="5">
    <source>
        <dbReference type="EMBL" id="JAT69288.1"/>
    </source>
</evidence>
<proteinExistence type="inferred from homology"/>
<evidence type="ECO:0008006" key="6">
    <source>
        <dbReference type="Google" id="ProtNLM"/>
    </source>
</evidence>
<keyword evidence="3" id="KW-0539">Nucleus</keyword>
<evidence type="ECO:0000256" key="3">
    <source>
        <dbReference type="ARBA" id="ARBA00023242"/>
    </source>
</evidence>
<dbReference type="AlphaFoldDB" id="A0A1D1ZQS8"/>
<dbReference type="PANTHER" id="PTHR23188">
    <property type="entry name" value="RNA POLYMERASE II-ASSOCIATED FACTOR 1 HOMOLOG"/>
    <property type="match status" value="1"/>
</dbReference>
<organism evidence="5">
    <name type="scientific">Auxenochlorella protothecoides</name>
    <name type="common">Green microalga</name>
    <name type="synonym">Chlorella protothecoides</name>
    <dbReference type="NCBI Taxonomy" id="3075"/>
    <lineage>
        <taxon>Eukaryota</taxon>
        <taxon>Viridiplantae</taxon>
        <taxon>Chlorophyta</taxon>
        <taxon>core chlorophytes</taxon>
        <taxon>Trebouxiophyceae</taxon>
        <taxon>Chlorellales</taxon>
        <taxon>Chlorellaceae</taxon>
        <taxon>Auxenochlorella</taxon>
    </lineage>
</organism>
<feature type="compositionally biased region" description="Basic and acidic residues" evidence="4">
    <location>
        <begin position="140"/>
        <end position="154"/>
    </location>
</feature>
<dbReference type="Pfam" id="PF03985">
    <property type="entry name" value="Paf1"/>
    <property type="match status" value="1"/>
</dbReference>
<protein>
    <recommendedName>
        <fullName evidence="6">RNA polymerase II-associated factor 1-like protein</fullName>
    </recommendedName>
</protein>
<dbReference type="GO" id="GO:0000993">
    <property type="term" value="F:RNA polymerase II complex binding"/>
    <property type="evidence" value="ECO:0007669"/>
    <property type="project" value="TreeGrafter"/>
</dbReference>
<gene>
    <name evidence="5" type="ORF">g.14377</name>
</gene>
<feature type="region of interest" description="Disordered" evidence="4">
    <location>
        <begin position="358"/>
        <end position="395"/>
    </location>
</feature>
<comment type="similarity">
    <text evidence="2">Belongs to the PAF1 family.</text>
</comment>